<gene>
    <name evidence="1" type="ORF">UT11_C0065G0006</name>
</gene>
<evidence type="ECO:0000313" key="1">
    <source>
        <dbReference type="EMBL" id="KKQ86638.1"/>
    </source>
</evidence>
<proteinExistence type="predicted"/>
<comment type="caution">
    <text evidence="1">The sequence shown here is derived from an EMBL/GenBank/DDBJ whole genome shotgun (WGS) entry which is preliminary data.</text>
</comment>
<sequence>MKIEIDQSGKIEETSKLTVIAFSNHVQRSIMIKSKEKRKLQSEFRKIGKPRAFVYQTFNVMIFVLIKDYLKNIDKIIIDREYTGKETNIRFQLVSLFTKYQIKIDPKIIDFGQIGRKAKAHSVAYLANHHRKANQVITANEILTILLT</sequence>
<dbReference type="EMBL" id="LBVO01000065">
    <property type="protein sequence ID" value="KKQ86638.1"/>
    <property type="molecule type" value="Genomic_DNA"/>
</dbReference>
<name>A0A0G0L3V6_9BACT</name>
<evidence type="ECO:0000313" key="2">
    <source>
        <dbReference type="Proteomes" id="UP000033934"/>
    </source>
</evidence>
<organism evidence="1 2">
    <name type="scientific">Berkelbacteria bacterium GW2011_GWA2_38_9</name>
    <dbReference type="NCBI Taxonomy" id="1618334"/>
    <lineage>
        <taxon>Bacteria</taxon>
        <taxon>Candidatus Berkelbacteria</taxon>
    </lineage>
</organism>
<dbReference type="Proteomes" id="UP000033934">
    <property type="component" value="Unassembled WGS sequence"/>
</dbReference>
<dbReference type="AlphaFoldDB" id="A0A0G0L3V6"/>
<protein>
    <submittedName>
        <fullName evidence="1">Uncharacterized protein</fullName>
    </submittedName>
</protein>
<reference evidence="1 2" key="1">
    <citation type="journal article" date="2015" name="Nature">
        <title>rRNA introns, odd ribosomes, and small enigmatic genomes across a large radiation of phyla.</title>
        <authorList>
            <person name="Brown C.T."/>
            <person name="Hug L.A."/>
            <person name="Thomas B.C."/>
            <person name="Sharon I."/>
            <person name="Castelle C.J."/>
            <person name="Singh A."/>
            <person name="Wilkins M.J."/>
            <person name="Williams K.H."/>
            <person name="Banfield J.F."/>
        </authorList>
    </citation>
    <scope>NUCLEOTIDE SEQUENCE [LARGE SCALE GENOMIC DNA]</scope>
</reference>
<accession>A0A0G0L3V6</accession>